<feature type="region of interest" description="Disordered" evidence="1">
    <location>
        <begin position="118"/>
        <end position="137"/>
    </location>
</feature>
<protein>
    <submittedName>
        <fullName evidence="2">Uncharacterized protein</fullName>
    </submittedName>
</protein>
<keyword evidence="3" id="KW-1185">Reference proteome</keyword>
<reference evidence="2 3" key="1">
    <citation type="submission" date="2019-02" db="EMBL/GenBank/DDBJ databases">
        <title>Deep-cultivation of Planctomycetes and their phenomic and genomic characterization uncovers novel biology.</title>
        <authorList>
            <person name="Wiegand S."/>
            <person name="Jogler M."/>
            <person name="Boedeker C."/>
            <person name="Pinto D."/>
            <person name="Vollmers J."/>
            <person name="Rivas-Marin E."/>
            <person name="Kohn T."/>
            <person name="Peeters S.H."/>
            <person name="Heuer A."/>
            <person name="Rast P."/>
            <person name="Oberbeckmann S."/>
            <person name="Bunk B."/>
            <person name="Jeske O."/>
            <person name="Meyerdierks A."/>
            <person name="Storesund J.E."/>
            <person name="Kallscheuer N."/>
            <person name="Luecker S."/>
            <person name="Lage O.M."/>
            <person name="Pohl T."/>
            <person name="Merkel B.J."/>
            <person name="Hornburger P."/>
            <person name="Mueller R.-W."/>
            <person name="Bruemmer F."/>
            <person name="Labrenz M."/>
            <person name="Spormann A.M."/>
            <person name="Op Den Camp H."/>
            <person name="Overmann J."/>
            <person name="Amann R."/>
            <person name="Jetten M.S.M."/>
            <person name="Mascher T."/>
            <person name="Medema M.H."/>
            <person name="Devos D.P."/>
            <person name="Kaster A.-K."/>
            <person name="Ovreas L."/>
            <person name="Rohde M."/>
            <person name="Galperin M.Y."/>
            <person name="Jogler C."/>
        </authorList>
    </citation>
    <scope>NUCLEOTIDE SEQUENCE [LARGE SCALE GENOMIC DNA]</scope>
    <source>
        <strain evidence="2 3">Pan54</strain>
    </source>
</reference>
<evidence type="ECO:0000313" key="2">
    <source>
        <dbReference type="EMBL" id="TWT60967.1"/>
    </source>
</evidence>
<evidence type="ECO:0000313" key="3">
    <source>
        <dbReference type="Proteomes" id="UP000316095"/>
    </source>
</evidence>
<name>A0A5C5XCS8_9PLAN</name>
<dbReference type="Proteomes" id="UP000316095">
    <property type="component" value="Unassembled WGS sequence"/>
</dbReference>
<comment type="caution">
    <text evidence="2">The sequence shown here is derived from an EMBL/GenBank/DDBJ whole genome shotgun (WGS) entry which is preliminary data.</text>
</comment>
<proteinExistence type="predicted"/>
<accession>A0A5C5XCS8</accession>
<dbReference type="EMBL" id="SJPG01000001">
    <property type="protein sequence ID" value="TWT60967.1"/>
    <property type="molecule type" value="Genomic_DNA"/>
</dbReference>
<dbReference type="AlphaFoldDB" id="A0A5C5XCS8"/>
<evidence type="ECO:0000256" key="1">
    <source>
        <dbReference type="SAM" id="MobiDB-lite"/>
    </source>
</evidence>
<organism evidence="2 3">
    <name type="scientific">Rubinisphaera italica</name>
    <dbReference type="NCBI Taxonomy" id="2527969"/>
    <lineage>
        <taxon>Bacteria</taxon>
        <taxon>Pseudomonadati</taxon>
        <taxon>Planctomycetota</taxon>
        <taxon>Planctomycetia</taxon>
        <taxon>Planctomycetales</taxon>
        <taxon>Planctomycetaceae</taxon>
        <taxon>Rubinisphaera</taxon>
    </lineage>
</organism>
<gene>
    <name evidence="2" type="ORF">Pan54_16990</name>
</gene>
<sequence>MPQNQNPRKSIWIELHCRHLVIREFGEQEGTERLGAGRIVACRSLCGTRDARGAATTNGCFAGTLRNRDAAGLWPPARPLDRGHATRTMGHATSYATRNCTLFLSSLPSWRTHQPRLRVQPKTTQHPRHPNQSSRFDLVTYLPPYSRIRSKPKTATHSLATTSH</sequence>